<protein>
    <recommendedName>
        <fullName evidence="3">RRM domain-containing protein</fullName>
    </recommendedName>
</protein>
<keyword evidence="2" id="KW-1185">Reference proteome</keyword>
<accession>F6ZPC9</accession>
<dbReference type="OMA" id="NDAEMIC"/>
<organism evidence="1 2">
    <name type="scientific">Ciona intestinalis</name>
    <name type="common">Transparent sea squirt</name>
    <name type="synonym">Ascidia intestinalis</name>
    <dbReference type="NCBI Taxonomy" id="7719"/>
    <lineage>
        <taxon>Eukaryota</taxon>
        <taxon>Metazoa</taxon>
        <taxon>Chordata</taxon>
        <taxon>Tunicata</taxon>
        <taxon>Ascidiacea</taxon>
        <taxon>Phlebobranchia</taxon>
        <taxon>Cionidae</taxon>
        <taxon>Ciona</taxon>
    </lineage>
</organism>
<dbReference type="Ensembl" id="ENSCINT00000026044.2">
    <property type="protein sequence ID" value="ENSCINP00000025798.2"/>
    <property type="gene ID" value="ENSCING00000018530.1"/>
</dbReference>
<sequence>MALPSWSEYLNQQFENHVTEVKSCFLAQPCHDSSSIDQFYNSLKKGKKKHPVLVALYKVADGIILMFRNQQEAVQYIDKYSSNIDNRKKLKFFKRDIPKLCTDRLAIQNVGQNTCEDTLSLLLESYIETEPKQLTSCSKAGSYLAFYPPGIDVTTAASRMNGVVLEESKLKVGLIYPTNCILVSDIPPSTSEAEIARCFINFDQSLNITRIVRCSQTSAVVHFLQCNDAEMICVRFESGRLKTLHGDYK</sequence>
<dbReference type="InterPro" id="IPR012677">
    <property type="entry name" value="Nucleotide-bd_a/b_plait_sf"/>
</dbReference>
<proteinExistence type="predicted"/>
<dbReference type="HOGENOM" id="CLU_1079801_0_0_1"/>
<dbReference type="AlphaFoldDB" id="F6ZPC9"/>
<evidence type="ECO:0000313" key="1">
    <source>
        <dbReference type="Ensembl" id="ENSCINP00000025798.2"/>
    </source>
</evidence>
<dbReference type="Gene3D" id="3.30.70.330">
    <property type="match status" value="1"/>
</dbReference>
<dbReference type="Proteomes" id="UP000008144">
    <property type="component" value="Chromosome 9"/>
</dbReference>
<dbReference type="GeneTree" id="ENSGT00660000097049"/>
<reference evidence="1" key="4">
    <citation type="submission" date="2025-09" db="UniProtKB">
        <authorList>
            <consortium name="Ensembl"/>
        </authorList>
    </citation>
    <scope>IDENTIFICATION</scope>
</reference>
<reference evidence="1" key="2">
    <citation type="journal article" date="2008" name="Genome Biol.">
        <title>Improved genome assembly and evidence-based global gene model set for the chordate Ciona intestinalis: new insight into intron and operon populations.</title>
        <authorList>
            <person name="Satou Y."/>
            <person name="Mineta K."/>
            <person name="Ogasawara M."/>
            <person name="Sasakura Y."/>
            <person name="Shoguchi E."/>
            <person name="Ueno K."/>
            <person name="Yamada L."/>
            <person name="Matsumoto J."/>
            <person name="Wasserscheid J."/>
            <person name="Dewar K."/>
            <person name="Wiley G.B."/>
            <person name="Macmil S.L."/>
            <person name="Roe B.A."/>
            <person name="Zeller R.W."/>
            <person name="Hastings K.E."/>
            <person name="Lemaire P."/>
            <person name="Lindquist E."/>
            <person name="Endo T."/>
            <person name="Hotta K."/>
            <person name="Inaba K."/>
        </authorList>
    </citation>
    <scope>NUCLEOTIDE SEQUENCE [LARGE SCALE GENOMIC DNA]</scope>
    <source>
        <strain evidence="1">wild type</strain>
    </source>
</reference>
<reference evidence="1" key="3">
    <citation type="submission" date="2025-08" db="UniProtKB">
        <authorList>
            <consortium name="Ensembl"/>
        </authorList>
    </citation>
    <scope>IDENTIFICATION</scope>
</reference>
<dbReference type="EMBL" id="EAAA01002859">
    <property type="status" value="NOT_ANNOTATED_CDS"/>
    <property type="molecule type" value="Genomic_DNA"/>
</dbReference>
<evidence type="ECO:0000313" key="2">
    <source>
        <dbReference type="Proteomes" id="UP000008144"/>
    </source>
</evidence>
<dbReference type="InterPro" id="IPR035979">
    <property type="entry name" value="RBD_domain_sf"/>
</dbReference>
<dbReference type="InParanoid" id="F6ZPC9"/>
<name>F6ZPC9_CIOIN</name>
<dbReference type="GO" id="GO:0003676">
    <property type="term" value="F:nucleic acid binding"/>
    <property type="evidence" value="ECO:0007669"/>
    <property type="project" value="InterPro"/>
</dbReference>
<evidence type="ECO:0008006" key="3">
    <source>
        <dbReference type="Google" id="ProtNLM"/>
    </source>
</evidence>
<reference evidence="2" key="1">
    <citation type="journal article" date="2002" name="Science">
        <title>The draft genome of Ciona intestinalis: insights into chordate and vertebrate origins.</title>
        <authorList>
            <person name="Dehal P."/>
            <person name="Satou Y."/>
            <person name="Campbell R.K."/>
            <person name="Chapman J."/>
            <person name="Degnan B."/>
            <person name="De Tomaso A."/>
            <person name="Davidson B."/>
            <person name="Di Gregorio A."/>
            <person name="Gelpke M."/>
            <person name="Goodstein D.M."/>
            <person name="Harafuji N."/>
            <person name="Hastings K.E."/>
            <person name="Ho I."/>
            <person name="Hotta K."/>
            <person name="Huang W."/>
            <person name="Kawashima T."/>
            <person name="Lemaire P."/>
            <person name="Martinez D."/>
            <person name="Meinertzhagen I.A."/>
            <person name="Necula S."/>
            <person name="Nonaka M."/>
            <person name="Putnam N."/>
            <person name="Rash S."/>
            <person name="Saiga H."/>
            <person name="Satake M."/>
            <person name="Terry A."/>
            <person name="Yamada L."/>
            <person name="Wang H.G."/>
            <person name="Awazu S."/>
            <person name="Azumi K."/>
            <person name="Boore J."/>
            <person name="Branno M."/>
            <person name="Chin-Bow S."/>
            <person name="DeSantis R."/>
            <person name="Doyle S."/>
            <person name="Francino P."/>
            <person name="Keys D.N."/>
            <person name="Haga S."/>
            <person name="Hayashi H."/>
            <person name="Hino K."/>
            <person name="Imai K.S."/>
            <person name="Inaba K."/>
            <person name="Kano S."/>
            <person name="Kobayashi K."/>
            <person name="Kobayashi M."/>
            <person name="Lee B.I."/>
            <person name="Makabe K.W."/>
            <person name="Manohar C."/>
            <person name="Matassi G."/>
            <person name="Medina M."/>
            <person name="Mochizuki Y."/>
            <person name="Mount S."/>
            <person name="Morishita T."/>
            <person name="Miura S."/>
            <person name="Nakayama A."/>
            <person name="Nishizaka S."/>
            <person name="Nomoto H."/>
            <person name="Ohta F."/>
            <person name="Oishi K."/>
            <person name="Rigoutsos I."/>
            <person name="Sano M."/>
            <person name="Sasaki A."/>
            <person name="Sasakura Y."/>
            <person name="Shoguchi E."/>
            <person name="Shin-i T."/>
            <person name="Spagnuolo A."/>
            <person name="Stainier D."/>
            <person name="Suzuki M.M."/>
            <person name="Tassy O."/>
            <person name="Takatori N."/>
            <person name="Tokuoka M."/>
            <person name="Yagi K."/>
            <person name="Yoshizaki F."/>
            <person name="Wada S."/>
            <person name="Zhang C."/>
            <person name="Hyatt P.D."/>
            <person name="Larimer F."/>
            <person name="Detter C."/>
            <person name="Doggett N."/>
            <person name="Glavina T."/>
            <person name="Hawkins T."/>
            <person name="Richardson P."/>
            <person name="Lucas S."/>
            <person name="Kohara Y."/>
            <person name="Levine M."/>
            <person name="Satoh N."/>
            <person name="Rokhsar D.S."/>
        </authorList>
    </citation>
    <scope>NUCLEOTIDE SEQUENCE [LARGE SCALE GENOMIC DNA]</scope>
</reference>
<dbReference type="SUPFAM" id="SSF54928">
    <property type="entry name" value="RNA-binding domain, RBD"/>
    <property type="match status" value="1"/>
</dbReference>